<reference evidence="1 2" key="1">
    <citation type="journal article" date="2019" name="Sci. Rep.">
        <title>Orb-weaving spider Araneus ventricosus genome elucidates the spidroin gene catalogue.</title>
        <authorList>
            <person name="Kono N."/>
            <person name="Nakamura H."/>
            <person name="Ohtoshi R."/>
            <person name="Moran D.A.P."/>
            <person name="Shinohara A."/>
            <person name="Yoshida Y."/>
            <person name="Fujiwara M."/>
            <person name="Mori M."/>
            <person name="Tomita M."/>
            <person name="Arakawa K."/>
        </authorList>
    </citation>
    <scope>NUCLEOTIDE SEQUENCE [LARGE SCALE GENOMIC DNA]</scope>
</reference>
<comment type="caution">
    <text evidence="1">The sequence shown here is derived from an EMBL/GenBank/DDBJ whole genome shotgun (WGS) entry which is preliminary data.</text>
</comment>
<dbReference type="Proteomes" id="UP000499080">
    <property type="component" value="Unassembled WGS sequence"/>
</dbReference>
<evidence type="ECO:0000313" key="2">
    <source>
        <dbReference type="Proteomes" id="UP000499080"/>
    </source>
</evidence>
<organism evidence="1 2">
    <name type="scientific">Araneus ventricosus</name>
    <name type="common">Orbweaver spider</name>
    <name type="synonym">Epeira ventricosa</name>
    <dbReference type="NCBI Taxonomy" id="182803"/>
    <lineage>
        <taxon>Eukaryota</taxon>
        <taxon>Metazoa</taxon>
        <taxon>Ecdysozoa</taxon>
        <taxon>Arthropoda</taxon>
        <taxon>Chelicerata</taxon>
        <taxon>Arachnida</taxon>
        <taxon>Araneae</taxon>
        <taxon>Araneomorphae</taxon>
        <taxon>Entelegynae</taxon>
        <taxon>Araneoidea</taxon>
        <taxon>Araneidae</taxon>
        <taxon>Araneus</taxon>
    </lineage>
</organism>
<proteinExistence type="predicted"/>
<dbReference type="AlphaFoldDB" id="A0A4Y1ZRG5"/>
<evidence type="ECO:0000313" key="1">
    <source>
        <dbReference type="EMBL" id="GBL63271.1"/>
    </source>
</evidence>
<feature type="non-terminal residue" evidence="1">
    <location>
        <position position="27"/>
    </location>
</feature>
<protein>
    <submittedName>
        <fullName evidence="1">Uncharacterized protein</fullName>
    </submittedName>
</protein>
<sequence>MDRPDYRGFRISACPDYRGSTVFSFGN</sequence>
<accession>A0A4Y1ZRG5</accession>
<keyword evidence="2" id="KW-1185">Reference proteome</keyword>
<dbReference type="EMBL" id="BGPR01076924">
    <property type="protein sequence ID" value="GBL63271.1"/>
    <property type="molecule type" value="Genomic_DNA"/>
</dbReference>
<gene>
    <name evidence="1" type="ORF">AVEN_82122_1</name>
</gene>
<name>A0A4Y1ZRG5_ARAVE</name>